<evidence type="ECO:0000313" key="5">
    <source>
        <dbReference type="Proteomes" id="UP000253426"/>
    </source>
</evidence>
<dbReference type="PANTHER" id="PTHR43214">
    <property type="entry name" value="TWO-COMPONENT RESPONSE REGULATOR"/>
    <property type="match status" value="1"/>
</dbReference>
<evidence type="ECO:0000256" key="2">
    <source>
        <dbReference type="PROSITE-ProRule" id="PRU00169"/>
    </source>
</evidence>
<organism evidence="4 5">
    <name type="scientific">Roseimicrobium gellanilyticum</name>
    <dbReference type="NCBI Taxonomy" id="748857"/>
    <lineage>
        <taxon>Bacteria</taxon>
        <taxon>Pseudomonadati</taxon>
        <taxon>Verrucomicrobiota</taxon>
        <taxon>Verrucomicrobiia</taxon>
        <taxon>Verrucomicrobiales</taxon>
        <taxon>Verrucomicrobiaceae</taxon>
        <taxon>Roseimicrobium</taxon>
    </lineage>
</organism>
<dbReference type="SUPFAM" id="SSF52172">
    <property type="entry name" value="CheY-like"/>
    <property type="match status" value="1"/>
</dbReference>
<dbReference type="InterPro" id="IPR001789">
    <property type="entry name" value="Sig_transdc_resp-reg_receiver"/>
</dbReference>
<dbReference type="PROSITE" id="PS50110">
    <property type="entry name" value="RESPONSE_REGULATORY"/>
    <property type="match status" value="1"/>
</dbReference>
<accession>A0A366HUJ1</accession>
<dbReference type="InterPro" id="IPR011006">
    <property type="entry name" value="CheY-like_superfamily"/>
</dbReference>
<evidence type="ECO:0000256" key="1">
    <source>
        <dbReference type="ARBA" id="ARBA00023125"/>
    </source>
</evidence>
<dbReference type="EMBL" id="QNRR01000001">
    <property type="protein sequence ID" value="RBP47946.1"/>
    <property type="molecule type" value="Genomic_DNA"/>
</dbReference>
<comment type="caution">
    <text evidence="4">The sequence shown here is derived from an EMBL/GenBank/DDBJ whole genome shotgun (WGS) entry which is preliminary data.</text>
</comment>
<keyword evidence="5" id="KW-1185">Reference proteome</keyword>
<reference evidence="4 5" key="1">
    <citation type="submission" date="2018-06" db="EMBL/GenBank/DDBJ databases">
        <title>Genomic Encyclopedia of Type Strains, Phase IV (KMG-IV): sequencing the most valuable type-strain genomes for metagenomic binning, comparative biology and taxonomic classification.</title>
        <authorList>
            <person name="Goeker M."/>
        </authorList>
    </citation>
    <scope>NUCLEOTIDE SEQUENCE [LARGE SCALE GENOMIC DNA]</scope>
    <source>
        <strain evidence="4 5">DSM 25532</strain>
    </source>
</reference>
<dbReference type="GO" id="GO:0000160">
    <property type="term" value="P:phosphorelay signal transduction system"/>
    <property type="evidence" value="ECO:0007669"/>
    <property type="project" value="InterPro"/>
</dbReference>
<evidence type="ECO:0000313" key="4">
    <source>
        <dbReference type="EMBL" id="RBP47946.1"/>
    </source>
</evidence>
<evidence type="ECO:0000259" key="3">
    <source>
        <dbReference type="PROSITE" id="PS50110"/>
    </source>
</evidence>
<dbReference type="PANTHER" id="PTHR43214:SF43">
    <property type="entry name" value="TWO-COMPONENT RESPONSE REGULATOR"/>
    <property type="match status" value="1"/>
</dbReference>
<keyword evidence="1" id="KW-0238">DNA-binding</keyword>
<feature type="modified residue" description="4-aspartylphosphate" evidence="2">
    <location>
        <position position="42"/>
    </location>
</feature>
<keyword evidence="2" id="KW-0597">Phosphoprotein</keyword>
<dbReference type="Gene3D" id="3.40.50.2300">
    <property type="match status" value="1"/>
</dbReference>
<dbReference type="SMART" id="SM00448">
    <property type="entry name" value="REC"/>
    <property type="match status" value="1"/>
</dbReference>
<dbReference type="AlphaFoldDB" id="A0A366HUJ1"/>
<protein>
    <submittedName>
        <fullName evidence="4">Response regulator receiver domain-containing protein</fullName>
    </submittedName>
</protein>
<sequence>MRAVYRTLLEDEPKFELAWSAATLDEARKQMEKDRPDLLIVDINMPDGDGLDFVRETLPKAPSLRVLVISAHEEREYPEMARDCGAHGFLCKNSTPTDVLAALDLLRRGEYSFGNSCS</sequence>
<dbReference type="GO" id="GO:0003677">
    <property type="term" value="F:DNA binding"/>
    <property type="evidence" value="ECO:0007669"/>
    <property type="project" value="UniProtKB-KW"/>
</dbReference>
<dbReference type="InterPro" id="IPR058245">
    <property type="entry name" value="NreC/VraR/RcsB-like_REC"/>
</dbReference>
<dbReference type="CDD" id="cd17535">
    <property type="entry name" value="REC_NarL-like"/>
    <property type="match status" value="1"/>
</dbReference>
<name>A0A366HUJ1_9BACT</name>
<gene>
    <name evidence="4" type="ORF">DES53_101746</name>
</gene>
<dbReference type="InterPro" id="IPR039420">
    <property type="entry name" value="WalR-like"/>
</dbReference>
<feature type="domain" description="Response regulatory" evidence="3">
    <location>
        <begin position="1"/>
        <end position="107"/>
    </location>
</feature>
<proteinExistence type="predicted"/>
<dbReference type="Pfam" id="PF00072">
    <property type="entry name" value="Response_reg"/>
    <property type="match status" value="1"/>
</dbReference>
<dbReference type="Proteomes" id="UP000253426">
    <property type="component" value="Unassembled WGS sequence"/>
</dbReference>